<dbReference type="EMBL" id="CP014774">
    <property type="protein sequence ID" value="ANB54967.1"/>
    <property type="molecule type" value="Genomic_DNA"/>
</dbReference>
<organism evidence="1 2">
    <name type="scientific">Aeromonas veronii</name>
    <dbReference type="NCBI Taxonomy" id="654"/>
    <lineage>
        <taxon>Bacteria</taxon>
        <taxon>Pseudomonadati</taxon>
        <taxon>Pseudomonadota</taxon>
        <taxon>Gammaproteobacteria</taxon>
        <taxon>Aeromonadales</taxon>
        <taxon>Aeromonadaceae</taxon>
        <taxon>Aeromonas</taxon>
    </lineage>
</organism>
<name>A0AAC9FNU8_AERVE</name>
<dbReference type="Proteomes" id="UP000076809">
    <property type="component" value="Chromosome"/>
</dbReference>
<proteinExistence type="predicted"/>
<evidence type="ECO:0000313" key="2">
    <source>
        <dbReference type="Proteomes" id="UP000076809"/>
    </source>
</evidence>
<evidence type="ECO:0000313" key="1">
    <source>
        <dbReference type="EMBL" id="ANB54967.1"/>
    </source>
</evidence>
<accession>A0AAC9FNU8</accession>
<gene>
    <name evidence="1" type="ORF">WM43_21075</name>
</gene>
<reference evidence="1 2" key="1">
    <citation type="journal article" date="2016" name="J. Clin. Microbiol.">
        <title>Detection and Whole-Genome Sequencing of Carbapenemase-Producing Aeromonas hydrophila Isolates from Routine Perirectal Surveillance Culture.</title>
        <authorList>
            <person name="Hughes H.Y."/>
            <person name="Conlan S.P."/>
            <person name="Lau A.F."/>
            <person name="Dekker J.P."/>
            <person name="Michelin A.V."/>
            <person name="Youn J.H."/>
            <person name="Henderson D.K."/>
            <person name="Frank K.M."/>
            <person name="Segre J.A."/>
            <person name="Palmore T.N."/>
        </authorList>
    </citation>
    <scope>NUCLEOTIDE SEQUENCE [LARGE SCALE GENOMIC DNA]</scope>
    <source>
        <strain evidence="1 2">AVNIH1</strain>
    </source>
</reference>
<sequence length="71" mass="7872">MKNSKRPDSTQLQAWDIENVIPSAVGHIGLVKLLHSPIVAEHTIEPVNGDIFNQQNQTTQNKHFITASESP</sequence>
<dbReference type="AlphaFoldDB" id="A0AAC9FNU8"/>
<protein>
    <submittedName>
        <fullName evidence="1">Uncharacterized protein</fullName>
    </submittedName>
</protein>